<protein>
    <recommendedName>
        <fullName evidence="3">YbxH family protein</fullName>
    </recommendedName>
</protein>
<organism evidence="1 2">
    <name type="scientific">Cytobacillus depressus</name>
    <dbReference type="NCBI Taxonomy" id="1602942"/>
    <lineage>
        <taxon>Bacteria</taxon>
        <taxon>Bacillati</taxon>
        <taxon>Bacillota</taxon>
        <taxon>Bacilli</taxon>
        <taxon>Bacillales</taxon>
        <taxon>Bacillaceae</taxon>
        <taxon>Cytobacillus</taxon>
    </lineage>
</organism>
<gene>
    <name evidence="1" type="ORF">F7731_20690</name>
</gene>
<dbReference type="OrthoDB" id="2971825at2"/>
<dbReference type="InterPro" id="IPR035314">
    <property type="entry name" value="DUF5370"/>
</dbReference>
<sequence>MGAIERNGYQFQAEYSVVNQDGAIHVYKSGKFVEEIPFEFTGKFPEHNLIEELVNHYCFEHGI</sequence>
<dbReference type="RefSeq" id="WP_151536692.1">
    <property type="nucleotide sequence ID" value="NZ_WBOS01000015.1"/>
</dbReference>
<keyword evidence="2" id="KW-1185">Reference proteome</keyword>
<evidence type="ECO:0000313" key="1">
    <source>
        <dbReference type="EMBL" id="KAB2330202.1"/>
    </source>
</evidence>
<proteinExistence type="predicted"/>
<comment type="caution">
    <text evidence="1">The sequence shown here is derived from an EMBL/GenBank/DDBJ whole genome shotgun (WGS) entry which is preliminary data.</text>
</comment>
<dbReference type="EMBL" id="WBOS01000015">
    <property type="protein sequence ID" value="KAB2330202.1"/>
    <property type="molecule type" value="Genomic_DNA"/>
</dbReference>
<evidence type="ECO:0000313" key="2">
    <source>
        <dbReference type="Proteomes" id="UP000481030"/>
    </source>
</evidence>
<reference evidence="1 2" key="1">
    <citation type="journal article" date="2016" name="Antonie Van Leeuwenhoek">
        <title>Bacillus depressus sp. nov., isolated from soil of a sunflower field.</title>
        <authorList>
            <person name="Wei X."/>
            <person name="Xin D."/>
            <person name="Xin Y."/>
            <person name="Zhang H."/>
            <person name="Wang T."/>
            <person name="Zhang J."/>
        </authorList>
    </citation>
    <scope>NUCLEOTIDE SEQUENCE [LARGE SCALE GENOMIC DNA]</scope>
    <source>
        <strain evidence="1 2">BZ1</strain>
    </source>
</reference>
<dbReference type="AlphaFoldDB" id="A0A6L3UZZ5"/>
<dbReference type="Pfam" id="PF17340">
    <property type="entry name" value="DUF5370"/>
    <property type="match status" value="1"/>
</dbReference>
<accession>A0A6L3UZZ5</accession>
<dbReference type="Proteomes" id="UP000481030">
    <property type="component" value="Unassembled WGS sequence"/>
</dbReference>
<name>A0A6L3UZZ5_9BACI</name>
<evidence type="ECO:0008006" key="3">
    <source>
        <dbReference type="Google" id="ProtNLM"/>
    </source>
</evidence>